<dbReference type="AlphaFoldDB" id="A0A1R1PT33"/>
<gene>
    <name evidence="2" type="ORF">AX774_g2325</name>
</gene>
<comment type="caution">
    <text evidence="2">The sequence shown here is derived from an EMBL/GenBank/DDBJ whole genome shotgun (WGS) entry which is preliminary data.</text>
</comment>
<name>A0A1R1PT33_ZANCU</name>
<sequence>MPRFHSHRLPLQLSFPYFLSFVSVALQTLVVVVVVVSVGHFLCLSSFGHSTVPYSATLLYRSLCATEPTCFIAKIGNTISFIITSISCFIKLLKSTNVTSNIEIVTSNTSIFVATKFRDSKIERYCLTTTISGIHPSPFPFCPSSFSHTSSAAACISCPACSISFAVSFLSPSSASARLPLDIRSSNPGVCAFNSSLISPLVCSFPPSLFKYKYPSLNSSVVIANNAFTICNCTTSDVDDPENALHTIPTILSVSFDTGVSQSFALSPILAKYSSAFSFSLPFPFPFSFSLSLRISLSFLAIRLNILNETNFSTISIIKTISSVYTFEGSPICSSPSSNVLASSIPIHSASPSR</sequence>
<evidence type="ECO:0000313" key="2">
    <source>
        <dbReference type="EMBL" id="OMH84155.1"/>
    </source>
</evidence>
<keyword evidence="1" id="KW-1133">Transmembrane helix</keyword>
<feature type="transmembrane region" description="Helical" evidence="1">
    <location>
        <begin position="21"/>
        <end position="42"/>
    </location>
</feature>
<dbReference type="Proteomes" id="UP000188320">
    <property type="component" value="Unassembled WGS sequence"/>
</dbReference>
<organism evidence="2 3">
    <name type="scientific">Zancudomyces culisetae</name>
    <name type="common">Gut fungus</name>
    <name type="synonym">Smittium culisetae</name>
    <dbReference type="NCBI Taxonomy" id="1213189"/>
    <lineage>
        <taxon>Eukaryota</taxon>
        <taxon>Fungi</taxon>
        <taxon>Fungi incertae sedis</taxon>
        <taxon>Zoopagomycota</taxon>
        <taxon>Kickxellomycotina</taxon>
        <taxon>Harpellomycetes</taxon>
        <taxon>Harpellales</taxon>
        <taxon>Legeriomycetaceae</taxon>
        <taxon>Zancudomyces</taxon>
    </lineage>
</organism>
<evidence type="ECO:0000313" key="3">
    <source>
        <dbReference type="Proteomes" id="UP000188320"/>
    </source>
</evidence>
<keyword evidence="1" id="KW-0812">Transmembrane</keyword>
<keyword evidence="3" id="KW-1185">Reference proteome</keyword>
<keyword evidence="1" id="KW-0472">Membrane</keyword>
<proteinExistence type="predicted"/>
<accession>A0A1R1PT33</accession>
<protein>
    <submittedName>
        <fullName evidence="2">Uncharacterized protein</fullName>
    </submittedName>
</protein>
<dbReference type="EMBL" id="LSSK01000243">
    <property type="protein sequence ID" value="OMH84155.1"/>
    <property type="molecule type" value="Genomic_DNA"/>
</dbReference>
<evidence type="ECO:0000256" key="1">
    <source>
        <dbReference type="SAM" id="Phobius"/>
    </source>
</evidence>
<reference evidence="3" key="1">
    <citation type="submission" date="2017-01" db="EMBL/GenBank/DDBJ databases">
        <authorList>
            <person name="Wang Y."/>
            <person name="White M."/>
            <person name="Kvist S."/>
            <person name="Moncalvo J.-M."/>
        </authorList>
    </citation>
    <scope>NUCLEOTIDE SEQUENCE [LARGE SCALE GENOMIC DNA]</scope>
    <source>
        <strain evidence="3">COL-18-3</strain>
    </source>
</reference>